<comment type="caution">
    <text evidence="3">The sequence shown here is derived from an EMBL/GenBank/DDBJ whole genome shotgun (WGS) entry which is preliminary data.</text>
</comment>
<dbReference type="OrthoDB" id="10250990at2759"/>
<feature type="compositionally biased region" description="Low complexity" evidence="1">
    <location>
        <begin position="73"/>
        <end position="84"/>
    </location>
</feature>
<keyword evidence="2" id="KW-1133">Transmembrane helix</keyword>
<feature type="region of interest" description="Disordered" evidence="1">
    <location>
        <begin position="46"/>
        <end position="105"/>
    </location>
</feature>
<evidence type="ECO:0000313" key="4">
    <source>
        <dbReference type="Proteomes" id="UP000612055"/>
    </source>
</evidence>
<feature type="transmembrane region" description="Helical" evidence="2">
    <location>
        <begin position="381"/>
        <end position="404"/>
    </location>
</feature>
<feature type="compositionally biased region" description="Basic and acidic residues" evidence="1">
    <location>
        <begin position="161"/>
        <end position="186"/>
    </location>
</feature>
<feature type="compositionally biased region" description="Basic and acidic residues" evidence="1">
    <location>
        <begin position="669"/>
        <end position="684"/>
    </location>
</feature>
<evidence type="ECO:0000256" key="1">
    <source>
        <dbReference type="SAM" id="MobiDB-lite"/>
    </source>
</evidence>
<accession>A0A835XYN0</accession>
<organism evidence="3 4">
    <name type="scientific">Edaphochlamys debaryana</name>
    <dbReference type="NCBI Taxonomy" id="47281"/>
    <lineage>
        <taxon>Eukaryota</taxon>
        <taxon>Viridiplantae</taxon>
        <taxon>Chlorophyta</taxon>
        <taxon>core chlorophytes</taxon>
        <taxon>Chlorophyceae</taxon>
        <taxon>CS clade</taxon>
        <taxon>Chlamydomonadales</taxon>
        <taxon>Chlamydomonadales incertae sedis</taxon>
        <taxon>Edaphochlamys</taxon>
    </lineage>
</organism>
<feature type="transmembrane region" description="Helical" evidence="2">
    <location>
        <begin position="435"/>
        <end position="464"/>
    </location>
</feature>
<feature type="region of interest" description="Disordered" evidence="1">
    <location>
        <begin position="148"/>
        <end position="186"/>
    </location>
</feature>
<gene>
    <name evidence="3" type="ORF">HYH03_010755</name>
</gene>
<keyword evidence="2" id="KW-0472">Membrane</keyword>
<proteinExistence type="predicted"/>
<feature type="compositionally biased region" description="Low complexity" evidence="1">
    <location>
        <begin position="687"/>
        <end position="706"/>
    </location>
</feature>
<protein>
    <submittedName>
        <fullName evidence="3">Uncharacterized protein</fullName>
    </submittedName>
</protein>
<sequence>MAATASCRCALEPCCSSSLPSAHGVAPRHRVPAAALRLGLGLGPWAAQPSSPQSGRRRPVLRPLESTAGGPRADGAGAWGATGAQHKPSQGRGGEPGDPGLPLVDPVVLTDDSIQPGSGAQYGSYRGVRYVRQPQQEGPQVVAEEVPLQPPAPAPAAPLGDTRRPAEAGGKAEAKGVNEPAGEKSHPTAALDAAGRWTVVCLAPAAVWGSAWLLTVGLGSVTYACLAAAASVAAGAFGSLAPAASAAAAAAAAGNGSAAAANAAAVAGVDWVGVAVRTAAGLAAGGPGREQVLQTLTEAGAGPLASWAAQTLLPALCAVASTCGAAAGAVHRGAPLLGALAQSCGLACGLGVVLILALPLRPFATPLLPRGWIPKAGPSPATLAALGVGGVACMVALLTGVQAAELSAPPLGPSARSAAAAAAAVSPLLAQHRAVLYGALAAAADVVLAGAVAVVAVGCAVAVWRRRAQQHASTTAGSQPAGLGSGEGGAVAGATGLERWVQAARWLAAGRLLVDLVGLAAVGSGYLSGTVSAVRVMGRGAPRTEDVRPSVGPAVASVKPPTLGPLGPKGGYRLFQISVPAWKDPGKDDYSTHPALEEAVAYRLGVPAARLPPSALRLVRKSFDARNDPRAGRATSAASLPAQDIPDPGYLDDKGELVRPWCPATRIVEHRENEKANQEAEAKKKAASATSCPPSPSSAAAPGSEPKGSDLLPDKARWEFSLEESPDGGCLVLEVQVGEEGGREEGR</sequence>
<feature type="region of interest" description="Disordered" evidence="1">
    <location>
        <begin position="669"/>
        <end position="723"/>
    </location>
</feature>
<dbReference type="Proteomes" id="UP000612055">
    <property type="component" value="Unassembled WGS sequence"/>
</dbReference>
<name>A0A835XYN0_9CHLO</name>
<dbReference type="EMBL" id="JAEHOE010000058">
    <property type="protein sequence ID" value="KAG2490836.1"/>
    <property type="molecule type" value="Genomic_DNA"/>
</dbReference>
<evidence type="ECO:0000256" key="2">
    <source>
        <dbReference type="SAM" id="Phobius"/>
    </source>
</evidence>
<dbReference type="AlphaFoldDB" id="A0A835XYN0"/>
<keyword evidence="4" id="KW-1185">Reference proteome</keyword>
<feature type="region of interest" description="Disordered" evidence="1">
    <location>
        <begin position="627"/>
        <end position="656"/>
    </location>
</feature>
<evidence type="ECO:0000313" key="3">
    <source>
        <dbReference type="EMBL" id="KAG2490836.1"/>
    </source>
</evidence>
<feature type="transmembrane region" description="Helical" evidence="2">
    <location>
        <begin position="339"/>
        <end position="360"/>
    </location>
</feature>
<keyword evidence="2" id="KW-0812">Transmembrane</keyword>
<reference evidence="3" key="1">
    <citation type="journal article" date="2020" name="bioRxiv">
        <title>Comparative genomics of Chlamydomonas.</title>
        <authorList>
            <person name="Craig R.J."/>
            <person name="Hasan A.R."/>
            <person name="Ness R.W."/>
            <person name="Keightley P.D."/>
        </authorList>
    </citation>
    <scope>NUCLEOTIDE SEQUENCE</scope>
    <source>
        <strain evidence="3">CCAP 11/70</strain>
    </source>
</reference>